<proteinExistence type="predicted"/>
<keyword evidence="2" id="KW-1185">Reference proteome</keyword>
<evidence type="ECO:0000313" key="2">
    <source>
        <dbReference type="Proteomes" id="UP000827609"/>
    </source>
</evidence>
<dbReference type="EMBL" id="MZ475896">
    <property type="protein sequence ID" value="QYW04703.1"/>
    <property type="molecule type" value="Genomic_DNA"/>
</dbReference>
<protein>
    <submittedName>
        <fullName evidence="1">Uncharacterized protein</fullName>
    </submittedName>
</protein>
<sequence length="114" mass="12394">MSIALVVEMNHVEQIDTGYENSPIFRIQYIADKSVAPADYIREKLVPKAFPFGVDKAVVQGHDYMVLTAIIDGTEHDVCPGDLLVYHVGGRVTYIAGATKDCLVINGDGTIVIS</sequence>
<organism evidence="1 2">
    <name type="scientific">Erwinia phage pEa_SNUABM_7</name>
    <dbReference type="NCBI Taxonomy" id="2866695"/>
    <lineage>
        <taxon>Viruses</taxon>
        <taxon>Duplodnaviria</taxon>
        <taxon>Heunggongvirae</taxon>
        <taxon>Uroviricota</taxon>
        <taxon>Caudoviricetes</taxon>
        <taxon>Snuvirus</taxon>
        <taxon>Snuvirus SNUABM7</taxon>
    </lineage>
</organism>
<evidence type="ECO:0000313" key="1">
    <source>
        <dbReference type="EMBL" id="QYW04703.1"/>
    </source>
</evidence>
<dbReference type="Proteomes" id="UP000827609">
    <property type="component" value="Segment"/>
</dbReference>
<reference evidence="1" key="1">
    <citation type="submission" date="2021-06" db="EMBL/GenBank/DDBJ databases">
        <title>Complete genome sequence of Erwinia phage pEa_SNUABM_7.</title>
        <authorList>
            <person name="Kim S.G."/>
            <person name="Park S.C."/>
        </authorList>
    </citation>
    <scope>NUCLEOTIDE SEQUENCE</scope>
</reference>
<accession>A0AAE7WUA4</accession>
<name>A0AAE7WUA4_9CAUD</name>
<gene>
    <name evidence="1" type="ORF">pEaSNUABM7_00035</name>
</gene>